<keyword evidence="2" id="KW-1185">Reference proteome</keyword>
<evidence type="ECO:0000313" key="2">
    <source>
        <dbReference type="Proteomes" id="UP000070373"/>
    </source>
</evidence>
<sequence>MPIESYSFGNIVIDGEKYTNDVIVFPNGVKDNWWRKEGHSLHPEDIEDVVDRDPDVLIVGTGAYGKVSIPSDTREYIESRGIELVAEKTREAVETLRDIKDEEKAVAALHLTC</sequence>
<dbReference type="AlphaFoldDB" id="A0A133UE07"/>
<accession>A0A133UE07</accession>
<dbReference type="InterPro" id="IPR007523">
    <property type="entry name" value="NDUFAF3/AAMDC"/>
</dbReference>
<name>A0A133UE07_9EURY</name>
<dbReference type="InterPro" id="IPR036748">
    <property type="entry name" value="MTH938-like_sf"/>
</dbReference>
<dbReference type="EMBL" id="LHXN01000052">
    <property type="protein sequence ID" value="KXA92432.1"/>
    <property type="molecule type" value="Genomic_DNA"/>
</dbReference>
<reference evidence="1 2" key="1">
    <citation type="journal article" date="2016" name="Sci. Rep.">
        <title>Metabolic traits of an uncultured archaeal lineage -MSBL1- from brine pools of the Red Sea.</title>
        <authorList>
            <person name="Mwirichia R."/>
            <person name="Alam I."/>
            <person name="Rashid M."/>
            <person name="Vinu M."/>
            <person name="Ba-Alawi W."/>
            <person name="Anthony Kamau A."/>
            <person name="Kamanda Ngugi D."/>
            <person name="Goker M."/>
            <person name="Klenk H.P."/>
            <person name="Bajic V."/>
            <person name="Stingl U."/>
        </authorList>
    </citation>
    <scope>NUCLEOTIDE SEQUENCE [LARGE SCALE GENOMIC DNA]</scope>
    <source>
        <strain evidence="1">SCGC-AAA259E17</strain>
    </source>
</reference>
<organism evidence="1 2">
    <name type="scientific">candidate division MSBL1 archaeon SCGC-AAA259E17</name>
    <dbReference type="NCBI Taxonomy" id="1698263"/>
    <lineage>
        <taxon>Archaea</taxon>
        <taxon>Methanobacteriati</taxon>
        <taxon>Methanobacteriota</taxon>
        <taxon>candidate division MSBL1</taxon>
    </lineage>
</organism>
<dbReference type="Gene3D" id="3.40.1230.10">
    <property type="entry name" value="MTH938-like"/>
    <property type="match status" value="1"/>
</dbReference>
<dbReference type="PANTHER" id="PTHR15811:SF5">
    <property type="entry name" value="MTH938 DOMAIN-CONTAINING PROTEIN"/>
    <property type="match status" value="1"/>
</dbReference>
<dbReference type="Pfam" id="PF04430">
    <property type="entry name" value="DUF498"/>
    <property type="match status" value="1"/>
</dbReference>
<dbReference type="Proteomes" id="UP000070373">
    <property type="component" value="Unassembled WGS sequence"/>
</dbReference>
<evidence type="ECO:0000313" key="1">
    <source>
        <dbReference type="EMBL" id="KXA92432.1"/>
    </source>
</evidence>
<protein>
    <submittedName>
        <fullName evidence="1">Uncharacterized protein</fullName>
    </submittedName>
</protein>
<dbReference type="SUPFAM" id="SSF64076">
    <property type="entry name" value="MTH938-like"/>
    <property type="match status" value="1"/>
</dbReference>
<comment type="caution">
    <text evidence="1">The sequence shown here is derived from an EMBL/GenBank/DDBJ whole genome shotgun (WGS) entry which is preliminary data.</text>
</comment>
<gene>
    <name evidence="1" type="ORF">AKJ64_03175</name>
</gene>
<dbReference type="PANTHER" id="PTHR15811">
    <property type="entry name" value="MTH938 DOMAIN-CONTAINING PROTEIN"/>
    <property type="match status" value="1"/>
</dbReference>
<proteinExistence type="predicted"/>
<dbReference type="GO" id="GO:0005737">
    <property type="term" value="C:cytoplasm"/>
    <property type="evidence" value="ECO:0007669"/>
    <property type="project" value="TreeGrafter"/>
</dbReference>